<feature type="domain" description="BPTI/Kunitz inhibitor" evidence="1">
    <location>
        <begin position="1273"/>
        <end position="1323"/>
    </location>
</feature>
<dbReference type="SUPFAM" id="SSF57362">
    <property type="entry name" value="BPTI-like"/>
    <property type="match status" value="16"/>
</dbReference>
<feature type="domain" description="BPTI/Kunitz inhibitor" evidence="1">
    <location>
        <begin position="529"/>
        <end position="579"/>
    </location>
</feature>
<protein>
    <submittedName>
        <fullName evidence="3">BPTI/Kunitz inhibitor domain-containing protein</fullName>
    </submittedName>
</protein>
<dbReference type="InterPro" id="IPR036691">
    <property type="entry name" value="Endo/exonu/phosph_ase_sf"/>
</dbReference>
<dbReference type="SMART" id="SM00131">
    <property type="entry name" value="KU"/>
    <property type="match status" value="16"/>
</dbReference>
<feature type="domain" description="BPTI/Kunitz inhibitor" evidence="1">
    <location>
        <begin position="740"/>
        <end position="790"/>
    </location>
</feature>
<feature type="domain" description="BPTI/Kunitz inhibitor" evidence="1">
    <location>
        <begin position="1811"/>
        <end position="1861"/>
    </location>
</feature>
<feature type="domain" description="BPTI/Kunitz inhibitor" evidence="1">
    <location>
        <begin position="949"/>
        <end position="999"/>
    </location>
</feature>
<keyword evidence="2" id="KW-1185">Reference proteome</keyword>
<dbReference type="InterPro" id="IPR036880">
    <property type="entry name" value="Kunitz_BPTI_sf"/>
</dbReference>
<feature type="domain" description="BPTI/Kunitz inhibitor" evidence="1">
    <location>
        <begin position="1380"/>
        <end position="1430"/>
    </location>
</feature>
<feature type="domain" description="BPTI/Kunitz inhibitor" evidence="1">
    <location>
        <begin position="1490"/>
        <end position="1540"/>
    </location>
</feature>
<feature type="domain" description="BPTI/Kunitz inhibitor" evidence="1">
    <location>
        <begin position="635"/>
        <end position="685"/>
    </location>
</feature>
<reference evidence="3" key="1">
    <citation type="submission" date="2019-12" db="UniProtKB">
        <authorList>
            <consortium name="WormBaseParasite"/>
        </authorList>
    </citation>
    <scope>IDENTIFICATION</scope>
</reference>
<evidence type="ECO:0000313" key="2">
    <source>
        <dbReference type="Proteomes" id="UP000046395"/>
    </source>
</evidence>
<dbReference type="GO" id="GO:0004867">
    <property type="term" value="F:serine-type endopeptidase inhibitor activity"/>
    <property type="evidence" value="ECO:0007669"/>
    <property type="project" value="InterPro"/>
</dbReference>
<dbReference type="PANTHER" id="PTHR46339">
    <property type="entry name" value="PROTEIN CBG15282-RELATED"/>
    <property type="match status" value="1"/>
</dbReference>
<dbReference type="CDD" id="cd22593">
    <property type="entry name" value="Kunitz_conkunitzin"/>
    <property type="match status" value="16"/>
</dbReference>
<dbReference type="InterPro" id="IPR028150">
    <property type="entry name" value="Lustrin_cystein"/>
</dbReference>
<dbReference type="InterPro" id="IPR006150">
    <property type="entry name" value="Cys_repeat_1"/>
</dbReference>
<feature type="domain" description="BPTI/Kunitz inhibitor" evidence="1">
    <location>
        <begin position="427"/>
        <end position="477"/>
    </location>
</feature>
<dbReference type="Pfam" id="PF00014">
    <property type="entry name" value="Kunitz_BPTI"/>
    <property type="match status" value="16"/>
</dbReference>
<dbReference type="Gene3D" id="3.60.10.10">
    <property type="entry name" value="Endonuclease/exonuclease/phosphatase"/>
    <property type="match status" value="1"/>
</dbReference>
<feature type="domain" description="BPTI/Kunitz inhibitor" evidence="1">
    <location>
        <begin position="1596"/>
        <end position="1647"/>
    </location>
</feature>
<dbReference type="Pfam" id="PF03372">
    <property type="entry name" value="Exo_endo_phos"/>
    <property type="match status" value="1"/>
</dbReference>
<feature type="domain" description="BPTI/Kunitz inhibitor" evidence="1">
    <location>
        <begin position="845"/>
        <end position="895"/>
    </location>
</feature>
<evidence type="ECO:0000313" key="3">
    <source>
        <dbReference type="WBParaSite" id="TMUE_3000014188.1"/>
    </source>
</evidence>
<feature type="domain" description="BPTI/Kunitz inhibitor" evidence="1">
    <location>
        <begin position="262"/>
        <end position="312"/>
    </location>
</feature>
<sequence>MCAAYFNDETAAIAFMQEKGILHRERICPCGKEMVLDLKRASARWRCTRKVCRKELPLCAGTWLEGSNLPVRKALLFIRAWSDKLTSCAFCEDSLGMNGKAVVEWNLILREAAAEWLFKNCVGGDLFAVPWKTFARCRRVDLLSQSCLRHSPVMTKTLCCHGRQRFSWFQTAIIILSARYSVFITCIKSRTTQADNSYESAEDSAVATLTKSSYPAIRDLEIAFNNENWVTEMNRTSPSDYWLSRTFRHGNHNDNSSKVQDCQLPREDGDGTVTIPRWFFNSETEKCEIFFYRGQGGNGNNFLTYESCDLVCQANPCLQPKDSGTGKLQVTRFYFNLYLRLCERFTWSGEGGNRNNFPTIDECRLRCPENPNPCNFGTPFMTSSDEREKCTVDDWQRIQCPVGHFCHFGASEVTTVCCPKVDEVNRCLQPLLIGTGNELLLRWYFDQISQTCRFFFYRGLRGNENNFMSKNECERHCFSDPCARSAPYAVQKRQIKCISDGDCPSQFYCHIGGSASTTVCCLIDVGDRCLLPAVEGNGEEHLIRWYFDANVQACRQFLYRGMRGNQNNFLNPQHCESTCSRSAYTNVNPCPTSVPGSLISCAHTVACPANFWCHIGATPAAHICCPGAVEGKAICHLPLATGTGPAVTTRWYYDTGSGQCMPFQYGGMYGNQNNFITKEDCERACMTFINVCPSGAPLLRSGRPQLCSSDATSCPSGYWCHIGATISTTMCCSGERRLACDLGLLPGFGTASLTRYYFDKSSGTCKQFIYKGMYGNQNNFVSKEECENSCLQAYNNPCRIGVPLSSSGKMLLCSKTNLCPSGYYCHVGSTAQTTVCCTADGTDQCRQSLQMGEGKEELQRWYFDSFHGRCAPFVYRGRKGNQNNFVSKSECEQSCTVSPCAPNEPASDQMGRNIFCSAESANCPIGYWCHVGANQQTTICCSGAVVERCELPVTTGHGDANLQRYYFNSRLRMCVLFAYGGLGGNQNNFVSKELCEAACTDGLKICPSGSPAVGPGGERLQCSETEASACPAGYWCHVGATAETTVCCPKDSPDSVPCKAPLLLGHGNAQLQRYYFDNSTKTCRPFTYAGLGGNENNFLTEEACMDVCIGRAVVNPCADGFPATDIGGQRVVCTPERPNCPPAYWCHFGFDDETTACCPGDIRNACTLPVNQGEGIHHIERYAFDSQSGQCISFIYNGIKGNANNFLTQKRCQVFCIAKQLNPCAQGLPASDASGAVFHCDPYSISCPTGYWCHYGASRSTSVCCPGATSKPCKLPLSFGSGNAQLQRYYFDPSSQKCLMFMYSGIKGNQNNFPSKEACEETCTGSVNPCTQGEPAISGFSGERVLCSPEKMDCPQGYWCHRGGVPRNSVCCPGAVSDPCILPIEPGVGVENLQRYGYNGFSKQCQSFQFKGLKGNQNNFLTMQECVATCQERASGNPCPLGNPEVDVHGKVIHCYGTNGDGYCGTNYWCHVGSKVETSVCCPGRVDNPCQLPMATGSGNQGLSRWYFNRQTYSCTAFFYGGLGGNQNNFLTQEECQQVCINGFKNPCPVGEPQKDSRNHVIRCAFGRGCDSSHWCHLGATISTTVCCPGSLETACNFFNADPGQGDESLSRWFYDATSQQCMPFVYRGMKGNPNNFLTKNDCERTCRRDRITNPCVEGEPLAGHDGRVETCNALSATPSCPSGYWCHVGATIDTTVCCQGSRDPCTLPLATGVGEDLLPRWYYEPNTERCVQFTYRGSKGNQNNFLSMEACRTACSEFRNPCIGQPAKTTVGQVVYCSASNKENCPVNFWCHIGDTAETTMCCPGATNPCSVPLSPGTGTSSLPRWYYNADTRTCIPFTYNGIGGNQNNFLNKVSCEETCPDVIFSNVVFLSDNLFSRFIPPAEPIGVNTCRKECRARNDRFGMLSKREGRFNQQWNEVVLNVPCQNKLELRDWTTSSVHKAEAHVSQRLESTLRLSSLQKILFIVMWNHFGLTVLCLLMRWPVAMSKYEQSIVVMTFNTWNSGANVEDGLFKIAKHILYNEPDIVALQEIMATGFLNVILRHLGPGWTGVAANDSYPDLAILTRHEIVSSSDWIADGHQSSAGYMWAQIRIPHWSYPFDVHFWNIHLDWRDYGPYAACNKLVTAAEQIDAGEWGKGRMDFGRAQQVSLLIKSKAFVEHLSKTDEVPLILAGDFNSPSHLDWTAPTKSKHCDWEYAWPATYQLTNVGLKDSFREYHPNASEPAGHTWSTVRKGMDGWNGTIPEPQDRIDMIFYNSSLWKLMWVTTYHGIHNPTPYPDHYSNDWPSDHFSVVAKFSNYEFPVDKIKYF</sequence>
<name>A0A5S6R427_TRIMR</name>
<feature type="domain" description="BPTI/Kunitz inhibitor" evidence="1">
    <location>
        <begin position="1706"/>
        <end position="1756"/>
    </location>
</feature>
<dbReference type="GO" id="GO:0003824">
    <property type="term" value="F:catalytic activity"/>
    <property type="evidence" value="ECO:0007669"/>
    <property type="project" value="InterPro"/>
</dbReference>
<organism evidence="2 3">
    <name type="scientific">Trichuris muris</name>
    <name type="common">Mouse whipworm</name>
    <dbReference type="NCBI Taxonomy" id="70415"/>
    <lineage>
        <taxon>Eukaryota</taxon>
        <taxon>Metazoa</taxon>
        <taxon>Ecdysozoa</taxon>
        <taxon>Nematoda</taxon>
        <taxon>Enoplea</taxon>
        <taxon>Dorylaimia</taxon>
        <taxon>Trichinellida</taxon>
        <taxon>Trichuridae</taxon>
        <taxon>Trichuris</taxon>
    </lineage>
</organism>
<feature type="domain" description="BPTI/Kunitz inhibitor" evidence="1">
    <location>
        <begin position="1058"/>
        <end position="1108"/>
    </location>
</feature>
<dbReference type="STRING" id="70415.A0A5S6R427"/>
<dbReference type="PANTHER" id="PTHR46339:SF2">
    <property type="entry name" value="BPTI_KUNITZ INHIBITOR DOMAIN-CONTAINING PROTEIN"/>
    <property type="match status" value="1"/>
</dbReference>
<evidence type="ECO:0000259" key="1">
    <source>
        <dbReference type="PROSITE" id="PS50279"/>
    </source>
</evidence>
<accession>A0A5S6R427</accession>
<dbReference type="InterPro" id="IPR005135">
    <property type="entry name" value="Endo/exonuclease/phosphatase"/>
</dbReference>
<dbReference type="Gene3D" id="4.10.410.10">
    <property type="entry name" value="Pancreatic trypsin inhibitor Kunitz domain"/>
    <property type="match status" value="16"/>
</dbReference>
<proteinExistence type="predicted"/>
<dbReference type="SUPFAM" id="SSF56219">
    <property type="entry name" value="DNase I-like"/>
    <property type="match status" value="1"/>
</dbReference>
<feature type="domain" description="BPTI/Kunitz inhibitor" evidence="1">
    <location>
        <begin position="1166"/>
        <end position="1216"/>
    </location>
</feature>
<dbReference type="PROSITE" id="PS50279">
    <property type="entry name" value="BPTI_KUNITZ_2"/>
    <property type="match status" value="16"/>
</dbReference>
<dbReference type="InterPro" id="IPR002223">
    <property type="entry name" value="Kunitz_BPTI"/>
</dbReference>
<dbReference type="InterPro" id="IPR053014">
    <property type="entry name" value="Cuticle_assoc_divergent"/>
</dbReference>
<dbReference type="SMART" id="SM00289">
    <property type="entry name" value="WR1"/>
    <property type="match status" value="14"/>
</dbReference>
<dbReference type="WBParaSite" id="TMUE_3000014188.1">
    <property type="protein sequence ID" value="TMUE_3000014188.1"/>
    <property type="gene ID" value="WBGene00293931"/>
</dbReference>
<feature type="domain" description="BPTI/Kunitz inhibitor" evidence="1">
    <location>
        <begin position="317"/>
        <end position="367"/>
    </location>
</feature>
<dbReference type="Proteomes" id="UP000046395">
    <property type="component" value="Unassembled WGS sequence"/>
</dbReference>
<dbReference type="Pfam" id="PF14625">
    <property type="entry name" value="Lustrin_cystein"/>
    <property type="match status" value="14"/>
</dbReference>